<dbReference type="InterPro" id="IPR058240">
    <property type="entry name" value="rSAM_sf"/>
</dbReference>
<evidence type="ECO:0000313" key="9">
    <source>
        <dbReference type="EMBL" id="HGK28595.1"/>
    </source>
</evidence>
<keyword evidence="6" id="KW-0411">Iron-sulfur</keyword>
<keyword evidence="4" id="KW-0479">Metal-binding</keyword>
<dbReference type="InterPro" id="IPR020612">
    <property type="entry name" value="Methylthiotransferase_CS"/>
</dbReference>
<feature type="domain" description="Radical SAM core" evidence="8">
    <location>
        <begin position="118"/>
        <end position="344"/>
    </location>
</feature>
<evidence type="ECO:0000259" key="8">
    <source>
        <dbReference type="PROSITE" id="PS51918"/>
    </source>
</evidence>
<evidence type="ECO:0000256" key="5">
    <source>
        <dbReference type="ARBA" id="ARBA00023004"/>
    </source>
</evidence>
<proteinExistence type="predicted"/>
<dbReference type="InterPro" id="IPR007197">
    <property type="entry name" value="rSAM"/>
</dbReference>
<dbReference type="GO" id="GO:0046872">
    <property type="term" value="F:metal ion binding"/>
    <property type="evidence" value="ECO:0007669"/>
    <property type="project" value="UniProtKB-KW"/>
</dbReference>
<keyword evidence="3" id="KW-0949">S-adenosyl-L-methionine</keyword>
<protein>
    <submittedName>
        <fullName evidence="9">Radical SAM protein</fullName>
    </submittedName>
</protein>
<dbReference type="EMBL" id="DSUT01000140">
    <property type="protein sequence ID" value="HGK28595.1"/>
    <property type="molecule type" value="Genomic_DNA"/>
</dbReference>
<name>A0A7C4GH01_UNCW3</name>
<keyword evidence="2" id="KW-0004">4Fe-4S</keyword>
<dbReference type="InterPro" id="IPR006638">
    <property type="entry name" value="Elp3/MiaA/NifB-like_rSAM"/>
</dbReference>
<reference evidence="9" key="1">
    <citation type="journal article" date="2020" name="mSystems">
        <title>Genome- and Community-Level Interaction Insights into Carbon Utilization and Element Cycling Functions of Hydrothermarchaeota in Hydrothermal Sediment.</title>
        <authorList>
            <person name="Zhou Z."/>
            <person name="Liu Y."/>
            <person name="Xu W."/>
            <person name="Pan J."/>
            <person name="Luo Z.H."/>
            <person name="Li M."/>
        </authorList>
    </citation>
    <scope>NUCLEOTIDE SEQUENCE [LARGE SCALE GENOMIC DNA]</scope>
    <source>
        <strain evidence="9">SpSt-488</strain>
    </source>
</reference>
<dbReference type="GO" id="GO:0035597">
    <property type="term" value="F:tRNA-2-methylthio-N(6)-dimethylallyladenosine(37) synthase activity"/>
    <property type="evidence" value="ECO:0007669"/>
    <property type="project" value="TreeGrafter"/>
</dbReference>
<evidence type="ECO:0000256" key="1">
    <source>
        <dbReference type="ARBA" id="ARBA00001966"/>
    </source>
</evidence>
<evidence type="ECO:0000256" key="2">
    <source>
        <dbReference type="ARBA" id="ARBA00022485"/>
    </source>
</evidence>
<dbReference type="InterPro" id="IPR013848">
    <property type="entry name" value="Methylthiotransferase_N"/>
</dbReference>
<dbReference type="PANTHER" id="PTHR43020">
    <property type="entry name" value="CDK5 REGULATORY SUBUNIT-ASSOCIATED PROTEIN 1"/>
    <property type="match status" value="1"/>
</dbReference>
<dbReference type="Pfam" id="PF04055">
    <property type="entry name" value="Radical_SAM"/>
    <property type="match status" value="1"/>
</dbReference>
<dbReference type="SMART" id="SM00729">
    <property type="entry name" value="Elp3"/>
    <property type="match status" value="1"/>
</dbReference>
<organism evidence="9">
    <name type="scientific">candidate division WOR-3 bacterium</name>
    <dbReference type="NCBI Taxonomy" id="2052148"/>
    <lineage>
        <taxon>Bacteria</taxon>
        <taxon>Bacteria division WOR-3</taxon>
    </lineage>
</organism>
<comment type="cofactor">
    <cofactor evidence="1">
        <name>[4Fe-4S] cluster</name>
        <dbReference type="ChEBI" id="CHEBI:49883"/>
    </cofactor>
</comment>
<evidence type="ECO:0000259" key="7">
    <source>
        <dbReference type="PROSITE" id="PS51449"/>
    </source>
</evidence>
<dbReference type="GO" id="GO:0005829">
    <property type="term" value="C:cytosol"/>
    <property type="evidence" value="ECO:0007669"/>
    <property type="project" value="TreeGrafter"/>
</dbReference>
<dbReference type="InterPro" id="IPR038135">
    <property type="entry name" value="Methylthiotransferase_N_sf"/>
</dbReference>
<evidence type="ECO:0000256" key="4">
    <source>
        <dbReference type="ARBA" id="ARBA00022723"/>
    </source>
</evidence>
<dbReference type="PANTHER" id="PTHR43020:SF2">
    <property type="entry name" value="MITOCHONDRIAL TRNA METHYLTHIOTRANSFERASE CDK5RAP1"/>
    <property type="match status" value="1"/>
</dbReference>
<dbReference type="PROSITE" id="PS01278">
    <property type="entry name" value="MTTASE_RADICAL"/>
    <property type="match status" value="1"/>
</dbReference>
<dbReference type="InterPro" id="IPR023404">
    <property type="entry name" value="rSAM_horseshoe"/>
</dbReference>
<evidence type="ECO:0000256" key="6">
    <source>
        <dbReference type="ARBA" id="ARBA00023014"/>
    </source>
</evidence>
<dbReference type="PROSITE" id="PS51449">
    <property type="entry name" value="MTTASE_N"/>
    <property type="match status" value="1"/>
</dbReference>
<dbReference type="Pfam" id="PF00919">
    <property type="entry name" value="UPF0004"/>
    <property type="match status" value="1"/>
</dbReference>
<dbReference type="Gene3D" id="3.40.50.12160">
    <property type="entry name" value="Methylthiotransferase, N-terminal domain"/>
    <property type="match status" value="1"/>
</dbReference>
<accession>A0A7C4GH01</accession>
<dbReference type="PROSITE" id="PS51918">
    <property type="entry name" value="RADICAL_SAM"/>
    <property type="match status" value="1"/>
</dbReference>
<dbReference type="SFLD" id="SFLDS00029">
    <property type="entry name" value="Radical_SAM"/>
    <property type="match status" value="1"/>
</dbReference>
<evidence type="ECO:0000256" key="3">
    <source>
        <dbReference type="ARBA" id="ARBA00022691"/>
    </source>
</evidence>
<keyword evidence="5" id="KW-0408">Iron</keyword>
<sequence>MDDDGRIRSAAVVTTGCRLNQAESDILRSRLRERNFVIVPQPERADVCYVNTCAVTAAASRTSIQRIRQVCRLRPKPWVVVLGCLAQHERMRVESIEGVDEVWDNLRKRTELADACPFPSRSRAVLKVQDGCDFGCSFCVVSGLRGRPRSVEPELVCRQVDELVSAGYQEIVLTGLNLGQYKSADGRGLPDLLALLLSRSGFRIRLASIEPDGFSERLSEVLAEDRICPHFHVPLQSGDDGVLTLMGRRYKAADYARLLEWLVRLRPEACIGADVIAGFPGESENSFRRTASFLDALPLAYLHAFPYSARSGTKAQTLGDSVSASVKRSRVAVLREYSKERSLEFRRRFVGSVREAVVESYSSATTDNYLHLELERGVSCQPGRLLRLRIVERLGRFFGQPVAVHEPSAIRRYRNIET</sequence>
<comment type="caution">
    <text evidence="9">The sequence shown here is derived from an EMBL/GenBank/DDBJ whole genome shotgun (WGS) entry which is preliminary data.</text>
</comment>
<dbReference type="SFLD" id="SFLDG01082">
    <property type="entry name" value="B12-binding_domain_containing"/>
    <property type="match status" value="1"/>
</dbReference>
<feature type="domain" description="MTTase N-terminal" evidence="7">
    <location>
        <begin position="8"/>
        <end position="114"/>
    </location>
</feature>
<dbReference type="Gene3D" id="3.80.30.20">
    <property type="entry name" value="tm_1862 like domain"/>
    <property type="match status" value="1"/>
</dbReference>
<dbReference type="SUPFAM" id="SSF102114">
    <property type="entry name" value="Radical SAM enzymes"/>
    <property type="match status" value="1"/>
</dbReference>
<gene>
    <name evidence="9" type="ORF">ENS41_06530</name>
</gene>
<dbReference type="AlphaFoldDB" id="A0A7C4GH01"/>
<dbReference type="GO" id="GO:0051539">
    <property type="term" value="F:4 iron, 4 sulfur cluster binding"/>
    <property type="evidence" value="ECO:0007669"/>
    <property type="project" value="UniProtKB-KW"/>
</dbReference>